<dbReference type="Gene3D" id="2.30.110.10">
    <property type="entry name" value="Electron Transport, Fmn-binding Protein, Chain A"/>
    <property type="match status" value="1"/>
</dbReference>
<evidence type="ECO:0000313" key="1">
    <source>
        <dbReference type="EMBL" id="KAF2028244.1"/>
    </source>
</evidence>
<proteinExistence type="predicted"/>
<dbReference type="SUPFAM" id="SSF50475">
    <property type="entry name" value="FMN-binding split barrel"/>
    <property type="match status" value="1"/>
</dbReference>
<comment type="caution">
    <text evidence="1">The sequence shown here is derived from an EMBL/GenBank/DDBJ whole genome shotgun (WGS) entry which is preliminary data.</text>
</comment>
<dbReference type="InterPro" id="IPR007396">
    <property type="entry name" value="TR_PAI2-type"/>
</dbReference>
<dbReference type="EMBL" id="ML978215">
    <property type="protein sequence ID" value="KAF2028244.1"/>
    <property type="molecule type" value="Genomic_DNA"/>
</dbReference>
<gene>
    <name evidence="1" type="ORF">EK21DRAFT_70108</name>
</gene>
<evidence type="ECO:0000313" key="2">
    <source>
        <dbReference type="Proteomes" id="UP000799777"/>
    </source>
</evidence>
<dbReference type="AlphaFoldDB" id="A0A9P4LLR1"/>
<sequence>MYLRTVHAENSIPVLRQLILNHPLGVLTTAIPHASKRYPTILSSHIPWVLDVKDATSETELGILRGHLARPNAQTKSMIEHLESKGLSNGSVLEEEVLVLFTAPAHHYVTPKFYTETKPQTGKVVPTWNYAAAQVYGKARIWFDSKAPETGAFLSKQIRDLSQYAETSIMRYDGQEDRPKAWQVDDAPEKYVELLQKGIIGIEIEIERLEGKFKMSQELGAGDREGVVHGFEVLESDVGEGIAQIVRRRGELKDAAANK</sequence>
<dbReference type="InterPro" id="IPR012349">
    <property type="entry name" value="Split_barrel_FMN-bd"/>
</dbReference>
<dbReference type="PIRSF" id="PIRSF010372">
    <property type="entry name" value="PaiB"/>
    <property type="match status" value="1"/>
</dbReference>
<reference evidence="1" key="1">
    <citation type="journal article" date="2020" name="Stud. Mycol.">
        <title>101 Dothideomycetes genomes: a test case for predicting lifestyles and emergence of pathogens.</title>
        <authorList>
            <person name="Haridas S."/>
            <person name="Albert R."/>
            <person name="Binder M."/>
            <person name="Bloem J."/>
            <person name="Labutti K."/>
            <person name="Salamov A."/>
            <person name="Andreopoulos B."/>
            <person name="Baker S."/>
            <person name="Barry K."/>
            <person name="Bills G."/>
            <person name="Bluhm B."/>
            <person name="Cannon C."/>
            <person name="Castanera R."/>
            <person name="Culley D."/>
            <person name="Daum C."/>
            <person name="Ezra D."/>
            <person name="Gonzalez J."/>
            <person name="Henrissat B."/>
            <person name="Kuo A."/>
            <person name="Liang C."/>
            <person name="Lipzen A."/>
            <person name="Lutzoni F."/>
            <person name="Magnuson J."/>
            <person name="Mondo S."/>
            <person name="Nolan M."/>
            <person name="Ohm R."/>
            <person name="Pangilinan J."/>
            <person name="Park H.-J."/>
            <person name="Ramirez L."/>
            <person name="Alfaro M."/>
            <person name="Sun H."/>
            <person name="Tritt A."/>
            <person name="Yoshinaga Y."/>
            <person name="Zwiers L.-H."/>
            <person name="Turgeon B."/>
            <person name="Goodwin S."/>
            <person name="Spatafora J."/>
            <person name="Crous P."/>
            <person name="Grigoriev I."/>
        </authorList>
    </citation>
    <scope>NUCLEOTIDE SEQUENCE</scope>
    <source>
        <strain evidence="1">CBS 110217</strain>
    </source>
</reference>
<protein>
    <submittedName>
        <fullName evidence="1">Negative transcriptional regulator</fullName>
    </submittedName>
</protein>
<dbReference type="PANTHER" id="PTHR35802:SF1">
    <property type="entry name" value="PROTEASE SYNTHASE AND SPORULATION PROTEIN PAI 2"/>
    <property type="match status" value="1"/>
</dbReference>
<name>A0A9P4LLR1_9PLEO</name>
<accession>A0A9P4LLR1</accession>
<dbReference type="OrthoDB" id="2101473at2759"/>
<dbReference type="Proteomes" id="UP000799777">
    <property type="component" value="Unassembled WGS sequence"/>
</dbReference>
<dbReference type="Pfam" id="PF04299">
    <property type="entry name" value="FMN_bind_2"/>
    <property type="match status" value="1"/>
</dbReference>
<dbReference type="PANTHER" id="PTHR35802">
    <property type="entry name" value="PROTEASE SYNTHASE AND SPORULATION PROTEIN PAI 2"/>
    <property type="match status" value="1"/>
</dbReference>
<keyword evidence="2" id="KW-1185">Reference proteome</keyword>
<organism evidence="1 2">
    <name type="scientific">Setomelanomma holmii</name>
    <dbReference type="NCBI Taxonomy" id="210430"/>
    <lineage>
        <taxon>Eukaryota</taxon>
        <taxon>Fungi</taxon>
        <taxon>Dikarya</taxon>
        <taxon>Ascomycota</taxon>
        <taxon>Pezizomycotina</taxon>
        <taxon>Dothideomycetes</taxon>
        <taxon>Pleosporomycetidae</taxon>
        <taxon>Pleosporales</taxon>
        <taxon>Pleosporineae</taxon>
        <taxon>Phaeosphaeriaceae</taxon>
        <taxon>Setomelanomma</taxon>
    </lineage>
</organism>